<dbReference type="FunFam" id="2.70.150.10:FF:000002">
    <property type="entry name" value="Copper-transporting ATPase 1, putative"/>
    <property type="match status" value="1"/>
</dbReference>
<comment type="subcellular location">
    <subcellularLocation>
        <location evidence="1">Cell membrane</location>
        <topology evidence="1">Multi-pass membrane protein</topology>
    </subcellularLocation>
</comment>
<dbReference type="PROSITE" id="PS00154">
    <property type="entry name" value="ATPASE_E1_E2"/>
    <property type="match status" value="1"/>
</dbReference>
<evidence type="ECO:0000256" key="11">
    <source>
        <dbReference type="ARBA" id="ARBA00074171"/>
    </source>
</evidence>
<feature type="domain" description="HMA" evidence="14">
    <location>
        <begin position="7"/>
        <end position="72"/>
    </location>
</feature>
<feature type="transmembrane region" description="Helical" evidence="12">
    <location>
        <begin position="747"/>
        <end position="766"/>
    </location>
</feature>
<dbReference type="InterPro" id="IPR036412">
    <property type="entry name" value="HAD-like_sf"/>
</dbReference>
<dbReference type="NCBIfam" id="TIGR01525">
    <property type="entry name" value="ATPase-IB_hvy"/>
    <property type="match status" value="1"/>
</dbReference>
<accession>A0A7T0P9Q3</accession>
<feature type="transmembrane region" description="Helical" evidence="12">
    <location>
        <begin position="420"/>
        <end position="446"/>
    </location>
</feature>
<dbReference type="InterPro" id="IPR006121">
    <property type="entry name" value="HMA_dom"/>
</dbReference>
<dbReference type="InterPro" id="IPR023214">
    <property type="entry name" value="HAD_sf"/>
</dbReference>
<feature type="transmembrane region" description="Helical" evidence="12">
    <location>
        <begin position="160"/>
        <end position="178"/>
    </location>
</feature>
<comment type="catalytic activity">
    <reaction evidence="10">
        <text>ATP + H2O = ADP + phosphate + H(+)</text>
        <dbReference type="Rhea" id="RHEA:13065"/>
        <dbReference type="ChEBI" id="CHEBI:15377"/>
        <dbReference type="ChEBI" id="CHEBI:15378"/>
        <dbReference type="ChEBI" id="CHEBI:30616"/>
        <dbReference type="ChEBI" id="CHEBI:43474"/>
        <dbReference type="ChEBI" id="CHEBI:456216"/>
    </reaction>
</comment>
<name>A0A7T0P9Q3_9CORY</name>
<evidence type="ECO:0000256" key="3">
    <source>
        <dbReference type="ARBA" id="ARBA00022692"/>
    </source>
</evidence>
<evidence type="ECO:0000313" key="15">
    <source>
        <dbReference type="EMBL" id="QPK79063.1"/>
    </source>
</evidence>
<evidence type="ECO:0000313" key="16">
    <source>
        <dbReference type="Proteomes" id="UP000594681"/>
    </source>
</evidence>
<evidence type="ECO:0000256" key="1">
    <source>
        <dbReference type="ARBA" id="ARBA00004651"/>
    </source>
</evidence>
<feature type="region of interest" description="Disordered" evidence="13">
    <location>
        <begin position="71"/>
        <end position="127"/>
    </location>
</feature>
<evidence type="ECO:0000256" key="8">
    <source>
        <dbReference type="ARBA" id="ARBA00022989"/>
    </source>
</evidence>
<dbReference type="Pfam" id="PF00702">
    <property type="entry name" value="Hydrolase"/>
    <property type="match status" value="1"/>
</dbReference>
<feature type="transmembrane region" description="Helical" evidence="12">
    <location>
        <begin position="198"/>
        <end position="219"/>
    </location>
</feature>
<dbReference type="PROSITE" id="PS50846">
    <property type="entry name" value="HMA_2"/>
    <property type="match status" value="1"/>
</dbReference>
<dbReference type="EMBL" id="CP064954">
    <property type="protein sequence ID" value="QPK79063.1"/>
    <property type="molecule type" value="Genomic_DNA"/>
</dbReference>
<dbReference type="CDD" id="cd02094">
    <property type="entry name" value="P-type_ATPase_Cu-like"/>
    <property type="match status" value="1"/>
</dbReference>
<dbReference type="GO" id="GO:0043682">
    <property type="term" value="F:P-type divalent copper transporter activity"/>
    <property type="evidence" value="ECO:0007669"/>
    <property type="project" value="TreeGrafter"/>
</dbReference>
<dbReference type="InterPro" id="IPR036163">
    <property type="entry name" value="HMA_dom_sf"/>
</dbReference>
<feature type="transmembrane region" description="Helical" evidence="12">
    <location>
        <begin position="239"/>
        <end position="258"/>
    </location>
</feature>
<feature type="transmembrane region" description="Helical" evidence="12">
    <location>
        <begin position="137"/>
        <end position="154"/>
    </location>
</feature>
<dbReference type="GO" id="GO:0005886">
    <property type="term" value="C:plasma membrane"/>
    <property type="evidence" value="ECO:0007669"/>
    <property type="project" value="UniProtKB-SubCell"/>
</dbReference>
<keyword evidence="8 12" id="KW-1133">Transmembrane helix</keyword>
<dbReference type="RefSeq" id="WP_165009865.1">
    <property type="nucleotide sequence ID" value="NZ_CP064954.1"/>
</dbReference>
<dbReference type="FunFam" id="3.30.70.100:FF:000005">
    <property type="entry name" value="Copper-exporting P-type ATPase A"/>
    <property type="match status" value="1"/>
</dbReference>
<evidence type="ECO:0000256" key="10">
    <source>
        <dbReference type="ARBA" id="ARBA00049360"/>
    </source>
</evidence>
<dbReference type="InterPro" id="IPR017969">
    <property type="entry name" value="Heavy-metal-associated_CS"/>
</dbReference>
<evidence type="ECO:0000256" key="4">
    <source>
        <dbReference type="ARBA" id="ARBA00022723"/>
    </source>
</evidence>
<keyword evidence="16" id="KW-1185">Reference proteome</keyword>
<evidence type="ECO:0000259" key="14">
    <source>
        <dbReference type="PROSITE" id="PS50846"/>
    </source>
</evidence>
<dbReference type="PANTHER" id="PTHR43520">
    <property type="entry name" value="ATP7, ISOFORM B"/>
    <property type="match status" value="1"/>
</dbReference>
<dbReference type="SUPFAM" id="SSF81653">
    <property type="entry name" value="Calcium ATPase, transduction domain A"/>
    <property type="match status" value="1"/>
</dbReference>
<dbReference type="Pfam" id="PF00403">
    <property type="entry name" value="HMA"/>
    <property type="match status" value="1"/>
</dbReference>
<proteinExistence type="inferred from homology"/>
<feature type="transmembrane region" description="Helical" evidence="12">
    <location>
        <begin position="772"/>
        <end position="789"/>
    </location>
</feature>
<evidence type="ECO:0000256" key="12">
    <source>
        <dbReference type="RuleBase" id="RU362081"/>
    </source>
</evidence>
<keyword evidence="5 12" id="KW-0547">Nucleotide-binding</keyword>
<keyword evidence="12" id="KW-1003">Cell membrane</keyword>
<feature type="compositionally biased region" description="Low complexity" evidence="13">
    <location>
        <begin position="541"/>
        <end position="553"/>
    </location>
</feature>
<dbReference type="CDD" id="cd00371">
    <property type="entry name" value="HMA"/>
    <property type="match status" value="1"/>
</dbReference>
<dbReference type="InterPro" id="IPR027256">
    <property type="entry name" value="P-typ_ATPase_IB"/>
</dbReference>
<evidence type="ECO:0000256" key="9">
    <source>
        <dbReference type="ARBA" id="ARBA00023136"/>
    </source>
</evidence>
<dbReference type="PRINTS" id="PR00119">
    <property type="entry name" value="CATATPASE"/>
</dbReference>
<dbReference type="Gene3D" id="2.70.150.10">
    <property type="entry name" value="Calcium-transporting ATPase, cytoplasmic transduction domain A"/>
    <property type="match status" value="1"/>
</dbReference>
<keyword evidence="3 12" id="KW-0812">Transmembrane</keyword>
<dbReference type="InterPro" id="IPR008250">
    <property type="entry name" value="ATPase_P-typ_transduc_dom_A_sf"/>
</dbReference>
<dbReference type="KEGG" id="cliz:G7Y31_11315"/>
<evidence type="ECO:0000256" key="13">
    <source>
        <dbReference type="SAM" id="MobiDB-lite"/>
    </source>
</evidence>
<dbReference type="Gene3D" id="3.40.50.1000">
    <property type="entry name" value="HAD superfamily/HAD-like"/>
    <property type="match status" value="1"/>
</dbReference>
<dbReference type="PANTHER" id="PTHR43520:SF8">
    <property type="entry name" value="P-TYPE CU(+) TRANSPORTER"/>
    <property type="match status" value="1"/>
</dbReference>
<keyword evidence="7" id="KW-1278">Translocase</keyword>
<dbReference type="AlphaFoldDB" id="A0A7T0P9Q3"/>
<dbReference type="InterPro" id="IPR023299">
    <property type="entry name" value="ATPase_P-typ_cyto_dom_N"/>
</dbReference>
<sequence length="798" mass="83062">MPQQTLDHIDLGVTGMTCTSCSSRVERKLNKLEGVHATVNFATESAAIDFNPQHIDVAMLISTVQNAGYDAFPHTPGAPHGPQPAPGAQNAVQPGTEPTAQNSVEPGDGAASASHGASAEPAQDAARKQEADLLRRTLFSAALSLPLMVVSMVPAWQFLYWQWVALALATVVYVFGGAPFHKATWANLRHGAFTMDTLISLGTTAAYFWSLYALVFGNAGQPGMKMHMTFAANHAHMDHIYLESVGMVITFLLLGRWLELRAKGKSSAALRTLLNMGAKDVAVLRHGAQVRIPIEQLRVGETFVVRPGEKIATDGQVRAGYSAVDESMLTGEPLPVEVGPGDTVTGATLNTSGLLEVTATRVGRDTVLAHMAQLVTDAQASKAPVQRLVDRIAQVFVPVVIGISLLTLMVHWLADAPAPAFVAAVAVLIIACPCALGLATPTAILVGTGRGAQLGILIKGPEVLESTRKVDTVVLDKTGTITEGKMTVSAVTPASRTKYSRDELLRFAAAAEAGSEHPIAQAIVGAHAQAGVQPGVRADAHAGGPADAQAGGQSDEPAGPPVLEPASEFRAIPGQGVRATVSGHEVAVGRSAAPYSGTGTLVAVSIDGTEAGTIEVRDTVKESSAGGIGQLRSLGLTPHLLTGDAEAAAAHVAQEVGIEHVTAGVMPEDKVAFVRQLQSEGKVVAMVGDGVNDAAALAQADLGLAMGAGTDVAIAASDITLMTNDLNSVAVAIRLSRRTLRTIKGNLFWAFAYNVILIPVAALGWLNPLFAGMAMAFSSVFVVTNSLRLRNFQPISAK</sequence>
<gene>
    <name evidence="15" type="ORF">G7Y31_11315</name>
</gene>
<feature type="region of interest" description="Disordered" evidence="13">
    <location>
        <begin position="536"/>
        <end position="566"/>
    </location>
</feature>
<dbReference type="SUPFAM" id="SSF81665">
    <property type="entry name" value="Calcium ATPase, transmembrane domain M"/>
    <property type="match status" value="1"/>
</dbReference>
<keyword evidence="4 12" id="KW-0479">Metal-binding</keyword>
<dbReference type="Proteomes" id="UP000594681">
    <property type="component" value="Chromosome"/>
</dbReference>
<dbReference type="GO" id="GO:0005524">
    <property type="term" value="F:ATP binding"/>
    <property type="evidence" value="ECO:0007669"/>
    <property type="project" value="UniProtKB-UniRule"/>
</dbReference>
<dbReference type="GO" id="GO:0016887">
    <property type="term" value="F:ATP hydrolysis activity"/>
    <property type="evidence" value="ECO:0007669"/>
    <property type="project" value="InterPro"/>
</dbReference>
<dbReference type="SUPFAM" id="SSF56784">
    <property type="entry name" value="HAD-like"/>
    <property type="match status" value="1"/>
</dbReference>
<comment type="similarity">
    <text evidence="2 12">Belongs to the cation transport ATPase (P-type) (TC 3.A.3) family. Type IB subfamily.</text>
</comment>
<evidence type="ECO:0000256" key="5">
    <source>
        <dbReference type="ARBA" id="ARBA00022741"/>
    </source>
</evidence>
<dbReference type="InterPro" id="IPR059000">
    <property type="entry name" value="ATPase_P-type_domA"/>
</dbReference>
<dbReference type="NCBIfam" id="TIGR01494">
    <property type="entry name" value="ATPase_P-type"/>
    <property type="match status" value="2"/>
</dbReference>
<reference evidence="15 16" key="1">
    <citation type="submission" date="2020-11" db="EMBL/GenBank/DDBJ databases">
        <title>Corynebacterium sp. ZJ-599.</title>
        <authorList>
            <person name="Zhou J."/>
        </authorList>
    </citation>
    <scope>NUCLEOTIDE SEQUENCE [LARGE SCALE GENOMIC DNA]</scope>
    <source>
        <strain evidence="15 16">ZJ-599</strain>
    </source>
</reference>
<dbReference type="Gene3D" id="3.30.70.100">
    <property type="match status" value="1"/>
</dbReference>
<keyword evidence="6 12" id="KW-0067">ATP-binding</keyword>
<evidence type="ECO:0000256" key="7">
    <source>
        <dbReference type="ARBA" id="ARBA00022967"/>
    </source>
</evidence>
<dbReference type="PROSITE" id="PS01047">
    <property type="entry name" value="HMA_1"/>
    <property type="match status" value="1"/>
</dbReference>
<dbReference type="GO" id="GO:0055070">
    <property type="term" value="P:copper ion homeostasis"/>
    <property type="evidence" value="ECO:0007669"/>
    <property type="project" value="TreeGrafter"/>
</dbReference>
<evidence type="ECO:0000256" key="2">
    <source>
        <dbReference type="ARBA" id="ARBA00006024"/>
    </source>
</evidence>
<protein>
    <recommendedName>
        <fullName evidence="11">Cation-transporting P-type ATPase B</fullName>
    </recommendedName>
</protein>
<feature type="transmembrane region" description="Helical" evidence="12">
    <location>
        <begin position="395"/>
        <end position="414"/>
    </location>
</feature>
<dbReference type="GO" id="GO:0005507">
    <property type="term" value="F:copper ion binding"/>
    <property type="evidence" value="ECO:0007669"/>
    <property type="project" value="TreeGrafter"/>
</dbReference>
<dbReference type="PRINTS" id="PR00120">
    <property type="entry name" value="HATPASE"/>
</dbReference>
<dbReference type="Pfam" id="PF00122">
    <property type="entry name" value="E1-E2_ATPase"/>
    <property type="match status" value="1"/>
</dbReference>
<dbReference type="SUPFAM" id="SSF55008">
    <property type="entry name" value="HMA, heavy metal-associated domain"/>
    <property type="match status" value="1"/>
</dbReference>
<feature type="compositionally biased region" description="Low complexity" evidence="13">
    <location>
        <begin position="86"/>
        <end position="95"/>
    </location>
</feature>
<dbReference type="InterPro" id="IPR001757">
    <property type="entry name" value="P_typ_ATPase"/>
</dbReference>
<dbReference type="InterPro" id="IPR023298">
    <property type="entry name" value="ATPase_P-typ_TM_dom_sf"/>
</dbReference>
<organism evidence="15 16">
    <name type="scientific">Corynebacterium lizhenjunii</name>
    <dbReference type="NCBI Taxonomy" id="2709394"/>
    <lineage>
        <taxon>Bacteria</taxon>
        <taxon>Bacillati</taxon>
        <taxon>Actinomycetota</taxon>
        <taxon>Actinomycetes</taxon>
        <taxon>Mycobacteriales</taxon>
        <taxon>Corynebacteriaceae</taxon>
        <taxon>Corynebacterium</taxon>
    </lineage>
</organism>
<dbReference type="Gene3D" id="3.40.1110.10">
    <property type="entry name" value="Calcium-transporting ATPase, cytoplasmic domain N"/>
    <property type="match status" value="1"/>
</dbReference>
<feature type="compositionally biased region" description="Low complexity" evidence="13">
    <location>
        <begin position="107"/>
        <end position="119"/>
    </location>
</feature>
<evidence type="ECO:0000256" key="6">
    <source>
        <dbReference type="ARBA" id="ARBA00022840"/>
    </source>
</evidence>
<dbReference type="InterPro" id="IPR018303">
    <property type="entry name" value="ATPase_P-typ_P_site"/>
</dbReference>
<keyword evidence="9 12" id="KW-0472">Membrane</keyword>